<evidence type="ECO:0000313" key="2">
    <source>
        <dbReference type="WBParaSite" id="PS1159_v2.g707.t1"/>
    </source>
</evidence>
<dbReference type="Proteomes" id="UP000887580">
    <property type="component" value="Unplaced"/>
</dbReference>
<proteinExistence type="predicted"/>
<dbReference type="WBParaSite" id="PS1159_v2.g707.t1">
    <property type="protein sequence ID" value="PS1159_v2.g707.t1"/>
    <property type="gene ID" value="PS1159_v2.g707"/>
</dbReference>
<sequence>MPVLLIIGFINQCLNIWTLNTMRAAAYLYLKGSAIADILSIFALIPFCLRHGGYSDEHSYLIMFYHAHLELPIINSLITASALCLVVMTVDRYLSIRYPIVFHNSSGARSRIRNTVFLLYFIAFIVFLPSGIQKVLIGTPDSEDAFNRTIWKVERNHTINRSIGFIIYLYFRETIARIGPIIILVVLNLGMIRSLQQIDDTRRARASAAAIPTVARQNRQREDRRRILVLLFITSATFVLCTLPASALSFFIDHSHKSIGLQIFRAFANCLQVSHYLPHLFLYMLCSIEYRHAFYKLIGCDTPNSSQTTADSPTYRLSSTVIGRNMNYSKNIKKRRKV</sequence>
<organism evidence="1 2">
    <name type="scientific">Panagrolaimus sp. PS1159</name>
    <dbReference type="NCBI Taxonomy" id="55785"/>
    <lineage>
        <taxon>Eukaryota</taxon>
        <taxon>Metazoa</taxon>
        <taxon>Ecdysozoa</taxon>
        <taxon>Nematoda</taxon>
        <taxon>Chromadorea</taxon>
        <taxon>Rhabditida</taxon>
        <taxon>Tylenchina</taxon>
        <taxon>Panagrolaimomorpha</taxon>
        <taxon>Panagrolaimoidea</taxon>
        <taxon>Panagrolaimidae</taxon>
        <taxon>Panagrolaimus</taxon>
    </lineage>
</organism>
<accession>A0AC35GN23</accession>
<protein>
    <submittedName>
        <fullName evidence="2">G-protein coupled receptors family 1 profile domain-containing protein</fullName>
    </submittedName>
</protein>
<name>A0AC35GN23_9BILA</name>
<reference evidence="2" key="1">
    <citation type="submission" date="2022-11" db="UniProtKB">
        <authorList>
            <consortium name="WormBaseParasite"/>
        </authorList>
    </citation>
    <scope>IDENTIFICATION</scope>
</reference>
<evidence type="ECO:0000313" key="1">
    <source>
        <dbReference type="Proteomes" id="UP000887580"/>
    </source>
</evidence>